<dbReference type="GO" id="GO:0043022">
    <property type="term" value="F:ribosome binding"/>
    <property type="evidence" value="ECO:0007669"/>
    <property type="project" value="UniProtKB-ARBA"/>
</dbReference>
<evidence type="ECO:0000313" key="11">
    <source>
        <dbReference type="EMBL" id="SMB89639.1"/>
    </source>
</evidence>
<dbReference type="SUPFAM" id="SSF82051">
    <property type="entry name" value="Obg GTP-binding protein N-terminal domain"/>
    <property type="match status" value="1"/>
</dbReference>
<dbReference type="CDD" id="cd01898">
    <property type="entry name" value="Obg"/>
    <property type="match status" value="1"/>
</dbReference>
<evidence type="ECO:0000259" key="10">
    <source>
        <dbReference type="PROSITE" id="PS51883"/>
    </source>
</evidence>
<dbReference type="Gene3D" id="2.70.210.12">
    <property type="entry name" value="GTP1/OBG domain"/>
    <property type="match status" value="1"/>
</dbReference>
<dbReference type="NCBIfam" id="NF008955">
    <property type="entry name" value="PRK12297.1"/>
    <property type="match status" value="1"/>
</dbReference>
<feature type="binding site" evidence="8">
    <location>
        <begin position="299"/>
        <end position="302"/>
    </location>
    <ligand>
        <name>GTP</name>
        <dbReference type="ChEBI" id="CHEBI:37565"/>
    </ligand>
</feature>
<evidence type="ECO:0000256" key="1">
    <source>
        <dbReference type="ARBA" id="ARBA00007699"/>
    </source>
</evidence>
<dbReference type="PROSITE" id="PS51710">
    <property type="entry name" value="G_OBG"/>
    <property type="match status" value="1"/>
</dbReference>
<dbReference type="InterPro" id="IPR006073">
    <property type="entry name" value="GTP-bd"/>
</dbReference>
<dbReference type="GO" id="GO:0005737">
    <property type="term" value="C:cytoplasm"/>
    <property type="evidence" value="ECO:0007669"/>
    <property type="project" value="UniProtKB-SubCell"/>
</dbReference>
<evidence type="ECO:0000256" key="5">
    <source>
        <dbReference type="ARBA" id="ARBA00022801"/>
    </source>
</evidence>
<feature type="binding site" evidence="8">
    <location>
        <position position="192"/>
    </location>
    <ligand>
        <name>Mg(2+)</name>
        <dbReference type="ChEBI" id="CHEBI:18420"/>
    </ligand>
</feature>
<dbReference type="EMBL" id="FWWW01000052">
    <property type="protein sequence ID" value="SMB89639.1"/>
    <property type="molecule type" value="Genomic_DNA"/>
</dbReference>
<feature type="binding site" evidence="8">
    <location>
        <begin position="185"/>
        <end position="192"/>
    </location>
    <ligand>
        <name>GTP</name>
        <dbReference type="ChEBI" id="CHEBI:37565"/>
    </ligand>
</feature>
<evidence type="ECO:0000313" key="12">
    <source>
        <dbReference type="Proteomes" id="UP000192266"/>
    </source>
</evidence>
<dbReference type="PRINTS" id="PR00326">
    <property type="entry name" value="GTP1OBG"/>
</dbReference>
<dbReference type="GO" id="GO:0003924">
    <property type="term" value="F:GTPase activity"/>
    <property type="evidence" value="ECO:0007669"/>
    <property type="project" value="UniProtKB-UniRule"/>
</dbReference>
<dbReference type="GO" id="GO:0000287">
    <property type="term" value="F:magnesium ion binding"/>
    <property type="evidence" value="ECO:0007669"/>
    <property type="project" value="InterPro"/>
</dbReference>
<dbReference type="PROSITE" id="PS51883">
    <property type="entry name" value="OBG"/>
    <property type="match status" value="1"/>
</dbReference>
<keyword evidence="2 8" id="KW-0963">Cytoplasm</keyword>
<dbReference type="PANTHER" id="PTHR11702">
    <property type="entry name" value="DEVELOPMENTALLY REGULATED GTP-BINDING PROTEIN-RELATED"/>
    <property type="match status" value="1"/>
</dbReference>
<feature type="binding site" evidence="8">
    <location>
        <begin position="232"/>
        <end position="235"/>
    </location>
    <ligand>
        <name>GTP</name>
        <dbReference type="ChEBI" id="CHEBI:37565"/>
    </ligand>
</feature>
<feature type="domain" description="Obg" evidence="10">
    <location>
        <begin position="20"/>
        <end position="178"/>
    </location>
</feature>
<dbReference type="EC" id="3.6.5.-" evidence="8"/>
<dbReference type="InterPro" id="IPR006169">
    <property type="entry name" value="GTP1_OBG_dom"/>
</dbReference>
<evidence type="ECO:0000256" key="6">
    <source>
        <dbReference type="ARBA" id="ARBA00022842"/>
    </source>
</evidence>
<dbReference type="Gene3D" id="3.40.50.300">
    <property type="entry name" value="P-loop containing nucleotide triphosphate hydrolases"/>
    <property type="match status" value="1"/>
</dbReference>
<dbReference type="Proteomes" id="UP000192266">
    <property type="component" value="Unassembled WGS sequence"/>
</dbReference>
<name>A0A1W1V885_9BACT</name>
<evidence type="ECO:0000256" key="7">
    <source>
        <dbReference type="ARBA" id="ARBA00023134"/>
    </source>
</evidence>
<dbReference type="InterPro" id="IPR045086">
    <property type="entry name" value="OBG_GTPase"/>
</dbReference>
<comment type="cofactor">
    <cofactor evidence="8">
        <name>Mg(2+)</name>
        <dbReference type="ChEBI" id="CHEBI:18420"/>
    </cofactor>
</comment>
<dbReference type="InterPro" id="IPR031167">
    <property type="entry name" value="G_OBG"/>
</dbReference>
<feature type="binding site" evidence="8">
    <location>
        <position position="212"/>
    </location>
    <ligand>
        <name>Mg(2+)</name>
        <dbReference type="ChEBI" id="CHEBI:18420"/>
    </ligand>
</feature>
<dbReference type="HAMAP" id="MF_01454">
    <property type="entry name" value="GTPase_Obg"/>
    <property type="match status" value="1"/>
</dbReference>
<dbReference type="NCBIfam" id="TIGR02729">
    <property type="entry name" value="Obg_CgtA"/>
    <property type="match status" value="1"/>
</dbReference>
<dbReference type="Pfam" id="PF01018">
    <property type="entry name" value="GTP1_OBG"/>
    <property type="match status" value="1"/>
</dbReference>
<protein>
    <recommendedName>
        <fullName evidence="8">GTPase Obg</fullName>
        <ecNumber evidence="8">3.6.5.-</ecNumber>
    </recommendedName>
    <alternativeName>
        <fullName evidence="8">GTP-binding protein Obg</fullName>
    </alternativeName>
</protein>
<comment type="similarity">
    <text evidence="1 8">Belongs to the TRAFAC class OBG-HflX-like GTPase superfamily. OBG GTPase family.</text>
</comment>
<keyword evidence="5 8" id="KW-0378">Hydrolase</keyword>
<dbReference type="InterPro" id="IPR006074">
    <property type="entry name" value="GTP1-OBG_CS"/>
</dbReference>
<dbReference type="InterPro" id="IPR027417">
    <property type="entry name" value="P-loop_NTPase"/>
</dbReference>
<dbReference type="NCBIfam" id="NF008956">
    <property type="entry name" value="PRK12299.1"/>
    <property type="match status" value="1"/>
</dbReference>
<keyword evidence="12" id="KW-1185">Reference proteome</keyword>
<dbReference type="InterPro" id="IPR036726">
    <property type="entry name" value="GTP1_OBG_dom_sf"/>
</dbReference>
<feature type="binding site" evidence="8">
    <location>
        <begin position="210"/>
        <end position="214"/>
    </location>
    <ligand>
        <name>GTP</name>
        <dbReference type="ChEBI" id="CHEBI:37565"/>
    </ligand>
</feature>
<evidence type="ECO:0000256" key="3">
    <source>
        <dbReference type="ARBA" id="ARBA00022723"/>
    </source>
</evidence>
<dbReference type="SUPFAM" id="SSF52540">
    <property type="entry name" value="P-loop containing nucleoside triphosphate hydrolases"/>
    <property type="match status" value="1"/>
</dbReference>
<keyword evidence="7 8" id="KW-0342">GTP-binding</keyword>
<dbReference type="AlphaFoldDB" id="A0A1W1V885"/>
<dbReference type="PROSITE" id="PS00905">
    <property type="entry name" value="GTP1_OBG"/>
    <property type="match status" value="1"/>
</dbReference>
<dbReference type="PANTHER" id="PTHR11702:SF31">
    <property type="entry name" value="MITOCHONDRIAL RIBOSOME-ASSOCIATED GTPASE 2"/>
    <property type="match status" value="1"/>
</dbReference>
<feature type="binding site" evidence="8">
    <location>
        <begin position="326"/>
        <end position="328"/>
    </location>
    <ligand>
        <name>GTP</name>
        <dbReference type="ChEBI" id="CHEBI:37565"/>
    </ligand>
</feature>
<proteinExistence type="inferred from homology"/>
<keyword evidence="4 8" id="KW-0547">Nucleotide-binding</keyword>
<keyword evidence="3 8" id="KW-0479">Metal-binding</keyword>
<dbReference type="Pfam" id="PF01926">
    <property type="entry name" value="MMR_HSR1"/>
    <property type="match status" value="1"/>
</dbReference>
<keyword evidence="6 8" id="KW-0460">Magnesium</keyword>
<accession>A0A1W1V885</accession>
<organism evidence="11 12">
    <name type="scientific">Hymenobacter roseosalivarius DSM 11622</name>
    <dbReference type="NCBI Taxonomy" id="645990"/>
    <lineage>
        <taxon>Bacteria</taxon>
        <taxon>Pseudomonadati</taxon>
        <taxon>Bacteroidota</taxon>
        <taxon>Cytophagia</taxon>
        <taxon>Cytophagales</taxon>
        <taxon>Hymenobacteraceae</taxon>
        <taxon>Hymenobacter</taxon>
    </lineage>
</organism>
<dbReference type="FunFam" id="2.70.210.12:FF:000001">
    <property type="entry name" value="GTPase Obg"/>
    <property type="match status" value="1"/>
</dbReference>
<evidence type="ECO:0000256" key="8">
    <source>
        <dbReference type="HAMAP-Rule" id="MF_01454"/>
    </source>
</evidence>
<dbReference type="STRING" id="645990.SAMN00120144_0962"/>
<dbReference type="GO" id="GO:0042254">
    <property type="term" value="P:ribosome biogenesis"/>
    <property type="evidence" value="ECO:0007669"/>
    <property type="project" value="UniProtKB-UniRule"/>
</dbReference>
<dbReference type="InterPro" id="IPR014100">
    <property type="entry name" value="GTP-bd_Obg/CgtA"/>
</dbReference>
<feature type="domain" description="OBG-type G" evidence="9">
    <location>
        <begin position="179"/>
        <end position="345"/>
    </location>
</feature>
<dbReference type="GO" id="GO:0005525">
    <property type="term" value="F:GTP binding"/>
    <property type="evidence" value="ECO:0007669"/>
    <property type="project" value="UniProtKB-UniRule"/>
</dbReference>
<reference evidence="11 12" key="1">
    <citation type="submission" date="2017-04" db="EMBL/GenBank/DDBJ databases">
        <authorList>
            <person name="Afonso C.L."/>
            <person name="Miller P.J."/>
            <person name="Scott M.A."/>
            <person name="Spackman E."/>
            <person name="Goraichik I."/>
            <person name="Dimitrov K.M."/>
            <person name="Suarez D.L."/>
            <person name="Swayne D.E."/>
        </authorList>
    </citation>
    <scope>NUCLEOTIDE SEQUENCE [LARGE SCALE GENOMIC DNA]</scope>
    <source>
        <strain evidence="11 12">DSM 11622</strain>
    </source>
</reference>
<sequence>MTDVFWAIRSTLTSLPVASNNFIDYVKVCCRSGKGGAGSSHFFRAKGLPNGGPDGGDGGRGGHVILEGNSQLWTLLHLQYQKHVIAGHGQGGAESLRSGAQGEDVILQVPLGTIARDADTGEKKVEITEHGQRIILTPGGRGGLGNDHFKSATNQAPTYAQPGEPGIEEWVVLELKLLADVGLVGFPNAGKSTLLSVVSAAQPKIADYAFTTLVPNLGVVAYRDYQSFVMADIPGIIEGAAEGRGLGTRFLKHIERNSMLLFMISVDSNDIAAEYQVLLNELTQFNPELLEKRRVLAITKADLIDDELEDEIRATLPTELPSVFISSLANKNIQRLKDMIWQELHAK</sequence>
<evidence type="ECO:0000256" key="4">
    <source>
        <dbReference type="ARBA" id="ARBA00022741"/>
    </source>
</evidence>
<gene>
    <name evidence="8" type="primary">obg</name>
    <name evidence="11" type="ORF">SAMN00120144_0962</name>
</gene>
<comment type="subcellular location">
    <subcellularLocation>
        <location evidence="8">Cytoplasm</location>
    </subcellularLocation>
</comment>
<evidence type="ECO:0000259" key="9">
    <source>
        <dbReference type="PROSITE" id="PS51710"/>
    </source>
</evidence>
<dbReference type="PIRSF" id="PIRSF002401">
    <property type="entry name" value="GTP_bd_Obg/CgtA"/>
    <property type="match status" value="1"/>
</dbReference>
<comment type="function">
    <text evidence="8">An essential GTPase which binds GTP, GDP and possibly (p)ppGpp with moderate affinity, with high nucleotide exchange rates and a fairly low GTP hydrolysis rate. Plays a role in control of the cell cycle, stress response, ribosome biogenesis and in those bacteria that undergo differentiation, in morphogenesis control.</text>
</comment>
<comment type="subunit">
    <text evidence="8">Monomer.</text>
</comment>
<evidence type="ECO:0000256" key="2">
    <source>
        <dbReference type="ARBA" id="ARBA00022490"/>
    </source>
</evidence>